<dbReference type="PANTHER" id="PTHR12631:SF10">
    <property type="entry name" value="BETA-XYLOSIDASE-LIKE PROTEIN-RELATED"/>
    <property type="match status" value="1"/>
</dbReference>
<gene>
    <name evidence="6" type="ORF">C8N24_1827</name>
</gene>
<feature type="chain" id="PRO_5024880671" evidence="4">
    <location>
        <begin position="25"/>
        <end position="379"/>
    </location>
</feature>
<dbReference type="GO" id="GO:0004553">
    <property type="term" value="F:hydrolase activity, hydrolyzing O-glycosyl compounds"/>
    <property type="evidence" value="ECO:0007669"/>
    <property type="project" value="InterPro"/>
</dbReference>
<keyword evidence="4" id="KW-0732">Signal</keyword>
<organism evidence="6 7">
    <name type="scientific">Solirubrobacter pauli</name>
    <dbReference type="NCBI Taxonomy" id="166793"/>
    <lineage>
        <taxon>Bacteria</taxon>
        <taxon>Bacillati</taxon>
        <taxon>Actinomycetota</taxon>
        <taxon>Thermoleophilia</taxon>
        <taxon>Solirubrobacterales</taxon>
        <taxon>Solirubrobacteraceae</taxon>
        <taxon>Solirubrobacter</taxon>
    </lineage>
</organism>
<evidence type="ECO:0000259" key="5">
    <source>
        <dbReference type="Pfam" id="PF00150"/>
    </source>
</evidence>
<dbReference type="InterPro" id="IPR001547">
    <property type="entry name" value="Glyco_hydro_5"/>
</dbReference>
<accession>A0A660LAG2</accession>
<name>A0A660LAG2_9ACTN</name>
<protein>
    <submittedName>
        <fullName evidence="6">Cellulase (Glycosyl hydrolase family 5)</fullName>
    </submittedName>
</protein>
<proteinExistence type="inferred from homology"/>
<dbReference type="SUPFAM" id="SSF51445">
    <property type="entry name" value="(Trans)glycosidases"/>
    <property type="match status" value="1"/>
</dbReference>
<evidence type="ECO:0000256" key="1">
    <source>
        <dbReference type="ARBA" id="ARBA00022801"/>
    </source>
</evidence>
<keyword evidence="2 3" id="KW-0326">Glycosidase</keyword>
<dbReference type="OrthoDB" id="9802522at2"/>
<dbReference type="RefSeq" id="WP_121249732.1">
    <property type="nucleotide sequence ID" value="NZ_RBIL01000001.1"/>
</dbReference>
<dbReference type="PANTHER" id="PTHR12631">
    <property type="entry name" value="ALPHA-L-IDURONIDASE"/>
    <property type="match status" value="1"/>
</dbReference>
<evidence type="ECO:0000256" key="3">
    <source>
        <dbReference type="RuleBase" id="RU361153"/>
    </source>
</evidence>
<dbReference type="Gene3D" id="3.20.20.80">
    <property type="entry name" value="Glycosidases"/>
    <property type="match status" value="1"/>
</dbReference>
<keyword evidence="7" id="KW-1185">Reference proteome</keyword>
<dbReference type="InterPro" id="IPR051923">
    <property type="entry name" value="Glycosyl_Hydrolase_39"/>
</dbReference>
<sequence length="379" mass="42575">MTIRRLTPILLALFALVAPATAHASRTMEIGIQDDAVFLQQIGYGRQAAFDRAAEIGVTTVRANMIWSRILLGKQAEQRTRPKKPRYDWVQFDQLVDEARARGLRVELTLTGPVPRWASAERKVGTRNPSPQAFARFASDVAKRYKGKVERYSIWNEPNWHSWLSPARTAAAQYRKIYTASYSAIKRADRKAEVVLGELAPQARPGASFAPLRFLRDVLCVDGRWRKRSGCGTVRADAVSLHPYDYKNPPTYKRVPTDDVTIGTVSRLTNALTRLRRAKALATGSGREPAVHLTEFAYFASGSLAFPRATRARYITQAFELARKNPKISQLLYFGLLQQPDVQWNTGLLRPNGTPDAPFTALQNWVAREKRAGRLDPAE</sequence>
<reference evidence="6 7" key="1">
    <citation type="submission" date="2018-10" db="EMBL/GenBank/DDBJ databases">
        <title>Genomic Encyclopedia of Archaeal and Bacterial Type Strains, Phase II (KMG-II): from individual species to whole genera.</title>
        <authorList>
            <person name="Goeker M."/>
        </authorList>
    </citation>
    <scope>NUCLEOTIDE SEQUENCE [LARGE SCALE GENOMIC DNA]</scope>
    <source>
        <strain evidence="6 7">DSM 14954</strain>
    </source>
</reference>
<evidence type="ECO:0000313" key="6">
    <source>
        <dbReference type="EMBL" id="RKQ91988.1"/>
    </source>
</evidence>
<dbReference type="EMBL" id="RBIL01000001">
    <property type="protein sequence ID" value="RKQ91988.1"/>
    <property type="molecule type" value="Genomic_DNA"/>
</dbReference>
<dbReference type="InterPro" id="IPR017853">
    <property type="entry name" value="GH"/>
</dbReference>
<keyword evidence="1 3" id="KW-0378">Hydrolase</keyword>
<dbReference type="Pfam" id="PF00150">
    <property type="entry name" value="Cellulase"/>
    <property type="match status" value="1"/>
</dbReference>
<evidence type="ECO:0000313" key="7">
    <source>
        <dbReference type="Proteomes" id="UP000278962"/>
    </source>
</evidence>
<feature type="domain" description="Glycoside hydrolase family 5" evidence="5">
    <location>
        <begin position="45"/>
        <end position="198"/>
    </location>
</feature>
<evidence type="ECO:0000256" key="2">
    <source>
        <dbReference type="ARBA" id="ARBA00023295"/>
    </source>
</evidence>
<dbReference type="Proteomes" id="UP000278962">
    <property type="component" value="Unassembled WGS sequence"/>
</dbReference>
<evidence type="ECO:0000256" key="4">
    <source>
        <dbReference type="SAM" id="SignalP"/>
    </source>
</evidence>
<comment type="similarity">
    <text evidence="3">Belongs to the glycosyl hydrolase 5 (cellulase A) family.</text>
</comment>
<feature type="signal peptide" evidence="4">
    <location>
        <begin position="1"/>
        <end position="24"/>
    </location>
</feature>
<dbReference type="AlphaFoldDB" id="A0A660LAG2"/>
<comment type="caution">
    <text evidence="6">The sequence shown here is derived from an EMBL/GenBank/DDBJ whole genome shotgun (WGS) entry which is preliminary data.</text>
</comment>
<dbReference type="GO" id="GO:0000272">
    <property type="term" value="P:polysaccharide catabolic process"/>
    <property type="evidence" value="ECO:0007669"/>
    <property type="project" value="InterPro"/>
</dbReference>